<accession>A0A443K5W4</accession>
<reference evidence="1 2" key="2">
    <citation type="submission" date="2019-01" db="EMBL/GenBank/DDBJ databases">
        <authorList>
            <person name="Li Y."/>
        </authorList>
    </citation>
    <scope>NUCLEOTIDE SEQUENCE [LARGE SCALE GENOMIC DNA]</scope>
    <source>
        <strain evidence="1 2">07D10-4-3</strain>
    </source>
</reference>
<gene>
    <name evidence="1" type="ORF">D2T29_17245</name>
</gene>
<comment type="caution">
    <text evidence="1">The sequence shown here is derived from an EMBL/GenBank/DDBJ whole genome shotgun (WGS) entry which is preliminary data.</text>
</comment>
<dbReference type="Proteomes" id="UP000284451">
    <property type="component" value="Unassembled WGS sequence"/>
</dbReference>
<dbReference type="Pfam" id="PF06224">
    <property type="entry name" value="AlkZ-like"/>
    <property type="match status" value="1"/>
</dbReference>
<reference evidence="1 2" key="1">
    <citation type="submission" date="2019-01" db="EMBL/GenBank/DDBJ databases">
        <title>Sinorhodobacter populi sp. nov. isolated from the symptomatic bark tissue of Populus euramericana canker.</title>
        <authorList>
            <person name="Xu G."/>
        </authorList>
    </citation>
    <scope>NUCLEOTIDE SEQUENCE [LARGE SCALE GENOMIC DNA]</scope>
    <source>
        <strain evidence="1 2">07D10-4-3</strain>
    </source>
</reference>
<organism evidence="1 2">
    <name type="scientific">Paenirhodobacter populi</name>
    <dbReference type="NCBI Taxonomy" id="2306993"/>
    <lineage>
        <taxon>Bacteria</taxon>
        <taxon>Pseudomonadati</taxon>
        <taxon>Pseudomonadota</taxon>
        <taxon>Alphaproteobacteria</taxon>
        <taxon>Rhodobacterales</taxon>
        <taxon>Rhodobacter group</taxon>
        <taxon>Paenirhodobacter</taxon>
    </lineage>
</organism>
<evidence type="ECO:0000313" key="1">
    <source>
        <dbReference type="EMBL" id="RWR28136.1"/>
    </source>
</evidence>
<proteinExistence type="predicted"/>
<sequence>MACHSIPQHPRRSKIGRVLRDFVPPTRAGRIVANHPPPWFQYASGTSEHGDSVTPEEKISPAQARRIALAAQGFGTARPASPHQGHLRRTVERLGLHQIDSVNVLTRAHYLPAFSRLGGYDRDLLNRAAWGRRGERRLFEYWAHEASLLPLATHPLLRWRMDRADRGAAGYSSMRAIARDRRAEAMAVLDRIRQEGPLAASDFESSRTGWWEWSASKAMLEWLFYAGHITTATRRRSFERVYDLTERVIPAAILALPTPPEAEAHRQLIDRAARALGIATAGELRDYFRLAPEDARVAIAALVEEGVLIPATVPGWPPAFLHREARRPRRIEARALLAPFDPLIWERGRTERLFAFRYRIEIYVPLVKRQHGYYVLPFLLGDRLVARVDLKADRKSARLLVLAVHHEPDAPAETDEALQAELLLLAQWLGLSEVSAPSRQYPQKP</sequence>
<name>A0A443K5W4_9RHOB</name>
<dbReference type="PANTHER" id="PTHR30528:SF0">
    <property type="entry name" value="CYTOPLASMIC PROTEIN"/>
    <property type="match status" value="1"/>
</dbReference>
<evidence type="ECO:0000313" key="2">
    <source>
        <dbReference type="Proteomes" id="UP000284451"/>
    </source>
</evidence>
<dbReference type="EMBL" id="SAUY01000026">
    <property type="protein sequence ID" value="RWR28136.1"/>
    <property type="molecule type" value="Genomic_DNA"/>
</dbReference>
<protein>
    <submittedName>
        <fullName evidence="1">Winged helix-turn-helix domain-containing protein</fullName>
    </submittedName>
</protein>
<dbReference type="InterPro" id="IPR009351">
    <property type="entry name" value="AlkZ-like"/>
</dbReference>
<dbReference type="PANTHER" id="PTHR30528">
    <property type="entry name" value="CYTOPLASMIC PROTEIN"/>
    <property type="match status" value="1"/>
</dbReference>
<dbReference type="AlphaFoldDB" id="A0A443K5W4"/>